<evidence type="ECO:0000313" key="1">
    <source>
        <dbReference type="EMBL" id="SPT70114.1"/>
    </source>
</evidence>
<reference evidence="1 2" key="1">
    <citation type="submission" date="2018-06" db="EMBL/GenBank/DDBJ databases">
        <authorList>
            <consortium name="Pathogen Informatics"/>
            <person name="Doyle S."/>
        </authorList>
    </citation>
    <scope>NUCLEOTIDE SEQUENCE [LARGE SCALE GENOMIC DNA]</scope>
    <source>
        <strain evidence="1 2">NCTC13093</strain>
    </source>
</reference>
<dbReference type="OrthoDB" id="4931325at2"/>
<dbReference type="AlphaFoldDB" id="A0A2X0V6P6"/>
<dbReference type="Gene3D" id="2.40.50.230">
    <property type="entry name" value="Gp5 N-terminal domain"/>
    <property type="match status" value="1"/>
</dbReference>
<name>A0A2X0V6P6_9GAMM</name>
<dbReference type="EMBL" id="UAPV01000001">
    <property type="protein sequence ID" value="SPT70114.1"/>
    <property type="molecule type" value="Genomic_DNA"/>
</dbReference>
<dbReference type="InterPro" id="IPR013046">
    <property type="entry name" value="GpV/Gp45"/>
</dbReference>
<organism evidence="1 2">
    <name type="scientific">Anaerobiospirillum thomasii</name>
    <dbReference type="NCBI Taxonomy" id="179995"/>
    <lineage>
        <taxon>Bacteria</taxon>
        <taxon>Pseudomonadati</taxon>
        <taxon>Pseudomonadota</taxon>
        <taxon>Gammaproteobacteria</taxon>
        <taxon>Aeromonadales</taxon>
        <taxon>Succinivibrionaceae</taxon>
        <taxon>Anaerobiospirillum</taxon>
    </lineage>
</organism>
<dbReference type="InterPro" id="IPR037026">
    <property type="entry name" value="Vgr_OB-fold_dom_sf"/>
</dbReference>
<gene>
    <name evidence="1" type="ORF">NCTC13093_01519</name>
</gene>
<sequence length="191" mass="21017">MSISALLRNDGYEELKHLLSMVIRVGEITSIDPFRHTARVVFPEDDNCTSYDLPILCPNTLKNHNYHMPDIGEDAVCLFRPDGIEDGFILGSFYAGDVKPPATDPDIRMVKFNDDTTVTYNRKTHELDIVIEGTKIHADRQTVDVTTPKTINLKSTDINIQASNTVNITGNSVVVGGNSTIVLSAPSVTVN</sequence>
<keyword evidence="2" id="KW-1185">Reference proteome</keyword>
<protein>
    <submittedName>
        <fullName evidence="1">Phage P2 baseplate assembly protein gpV</fullName>
    </submittedName>
</protein>
<evidence type="ECO:0000313" key="2">
    <source>
        <dbReference type="Proteomes" id="UP000250086"/>
    </source>
</evidence>
<dbReference type="RefSeq" id="WP_113744227.1">
    <property type="nucleotide sequence ID" value="NZ_UAPU01000005.1"/>
</dbReference>
<dbReference type="Proteomes" id="UP000250086">
    <property type="component" value="Unassembled WGS sequence"/>
</dbReference>
<dbReference type="Gene3D" id="6.20.150.10">
    <property type="match status" value="1"/>
</dbReference>
<dbReference type="NCBIfam" id="TIGR01644">
    <property type="entry name" value="phage_P2_V"/>
    <property type="match status" value="1"/>
</dbReference>
<accession>A0A2X0V6P6</accession>
<proteinExistence type="predicted"/>